<accession>A0ABY5XZR8</accession>
<sequence length="127" mass="14822">MPQEWKEKSIDLEREEIKLKLFHKKCLFFISLFFALILFLFFIVFLAMFLYSGTDDIEPFYKLVKDVPYLIAIILALCLAPLTVICSLIRNVFKEKTKEEKEEYDTASNNPLAVLSRTIADMATNKN</sequence>
<organism evidence="2 3">
    <name type="scientific">Taurinivorans muris</name>
    <dbReference type="NCBI Taxonomy" id="2787751"/>
    <lineage>
        <taxon>Bacteria</taxon>
        <taxon>Pseudomonadati</taxon>
        <taxon>Thermodesulfobacteriota</taxon>
        <taxon>Desulfovibrionia</taxon>
        <taxon>Desulfovibrionales</taxon>
        <taxon>Desulfovibrionaceae</taxon>
        <taxon>Taurinivorans</taxon>
    </lineage>
</organism>
<feature type="transmembrane region" description="Helical" evidence="1">
    <location>
        <begin position="69"/>
        <end position="89"/>
    </location>
</feature>
<keyword evidence="1" id="KW-0812">Transmembrane</keyword>
<keyword evidence="1" id="KW-0472">Membrane</keyword>
<protein>
    <submittedName>
        <fullName evidence="2">Uncharacterized protein</fullName>
    </submittedName>
</protein>
<reference evidence="2" key="1">
    <citation type="submission" date="2020-12" db="EMBL/GenBank/DDBJ databases">
        <title>Taurinivorans muris gen. nov., sp. nov., fundamental and realized metabolic niche of a ubiquitous sulfidogenic bacterium in the murine intestine.</title>
        <authorList>
            <person name="Ye H."/>
            <person name="Hanson B.T."/>
            <person name="Loy A."/>
        </authorList>
    </citation>
    <scope>NUCLEOTIDE SEQUENCE</scope>
    <source>
        <strain evidence="2">LT0009</strain>
    </source>
</reference>
<evidence type="ECO:0000313" key="3">
    <source>
        <dbReference type="Proteomes" id="UP001058120"/>
    </source>
</evidence>
<dbReference type="Proteomes" id="UP001058120">
    <property type="component" value="Chromosome"/>
</dbReference>
<gene>
    <name evidence="2" type="ORF">JBF11_07170</name>
</gene>
<evidence type="ECO:0000313" key="2">
    <source>
        <dbReference type="EMBL" id="UWX05233.1"/>
    </source>
</evidence>
<dbReference type="RefSeq" id="WP_334314802.1">
    <property type="nucleotide sequence ID" value="NZ_CP065938.1"/>
</dbReference>
<feature type="transmembrane region" description="Helical" evidence="1">
    <location>
        <begin position="26"/>
        <end position="49"/>
    </location>
</feature>
<dbReference type="EMBL" id="CP065938">
    <property type="protein sequence ID" value="UWX05233.1"/>
    <property type="molecule type" value="Genomic_DNA"/>
</dbReference>
<evidence type="ECO:0000256" key="1">
    <source>
        <dbReference type="SAM" id="Phobius"/>
    </source>
</evidence>
<keyword evidence="3" id="KW-1185">Reference proteome</keyword>
<keyword evidence="1" id="KW-1133">Transmembrane helix</keyword>
<name>A0ABY5XZR8_9BACT</name>
<proteinExistence type="predicted"/>